<dbReference type="SMART" id="SM00831">
    <property type="entry name" value="Cation_ATPase_N"/>
    <property type="match status" value="1"/>
</dbReference>
<dbReference type="GO" id="GO:0006883">
    <property type="term" value="P:intracellular sodium ion homeostasis"/>
    <property type="evidence" value="ECO:0007669"/>
    <property type="project" value="TreeGrafter"/>
</dbReference>
<feature type="transmembrane region" description="Helical" evidence="9">
    <location>
        <begin position="406"/>
        <end position="427"/>
    </location>
</feature>
<organism evidence="11 12">
    <name type="scientific">Adineta ricciae</name>
    <name type="common">Rotifer</name>
    <dbReference type="NCBI Taxonomy" id="249248"/>
    <lineage>
        <taxon>Eukaryota</taxon>
        <taxon>Metazoa</taxon>
        <taxon>Spiralia</taxon>
        <taxon>Gnathifera</taxon>
        <taxon>Rotifera</taxon>
        <taxon>Eurotatoria</taxon>
        <taxon>Bdelloidea</taxon>
        <taxon>Adinetida</taxon>
        <taxon>Adinetidae</taxon>
        <taxon>Adineta</taxon>
    </lineage>
</organism>
<dbReference type="Proteomes" id="UP000663828">
    <property type="component" value="Unassembled WGS sequence"/>
</dbReference>
<dbReference type="InterPro" id="IPR023299">
    <property type="entry name" value="ATPase_P-typ_cyto_dom_N"/>
</dbReference>
<proteinExistence type="predicted"/>
<feature type="transmembrane region" description="Helical" evidence="9">
    <location>
        <begin position="204"/>
        <end position="229"/>
    </location>
</feature>
<sequence>MSEFEWKESQPKSSWTEFFTRNIARRQSAPYVKTCSSAPGSVNIERRINNLRGSLRVTKFNESEDNSSDVLRRDRIAWQTISQHLSLQIQQRRRSELAANRKRMLEFDEENRKEIVQRKNLIDETKRSSTIIKDKAVESVVDLEDEILDETSGLLKTDVHIVPLEKLVDRFKSDLTNGLTDDMITQHRATYGENKLTPARPPSFFWMIIKQLLIGFNGILWIATLFAFLSYKPFGEPNPDISNLGLGVILILVIVLNALFNFYQEVKSMKIVSSFMKMQPSIATVKRNGIETQVNAEELVPGDIVRIHLGEKIPADCRLISCDDLQVNTSELTGESVPVSCTIKCTDRNIMESTNMVFYSSLAVQGTGEAIVVNIGDATVLGQVGKLTRGTGESEITGLHREINRFVLFVIIAACISIILLWITWGAWLNIKENGFVTVNGNIVNSIGMVVCFIPEGLPAAVTLVLTIVAKRMYKQKVMVKALATVETFNSVSVIATDKTGTLTMNQMTITALLWGKQGEYLVPIHNNKIENQPFPNDRKRSSLDSATICGAMKDLIFGSCLCNNAAKQSAINGGHVNEIASDEVVQLVGDAADVALYRLCTNKCSVDIERMKQVNPRINSVPFNSKNKFMITANLLEKTSADTNTDDTVLITLKGAPDFVLSRCSTYKQDDNDEALPITEEFRNTIQERQEELGKSGYRVIAMLQQRMPKSQYDRIIEAYRESKHQRQNQQEIISDEPDLNGLPSNNYCFIGMFSLLDPARSEVPDAVVKARRAHIRVAMVTGDHPTTAAAIAKKVNIFSKEVSIDGGIDSFKMELQTPTGRPQAHFMRNKRTLLESHIISDVKTSIDTKGIKTTSNSQVKSNVFKRMWMSLLFYLRDPNQVKDINKLKLIPYAVIVTGNDINSMDDYMWNWVLSHQEMVFARTSPEQKLRIVMEFSKRGEVVAVTGDGTNDAPALKQADLGVAMAAGTDVAKEAGDMILLDNNFSSIIKAIETGRLLSDNLKKVAIYLLPGGSWSEVIPVFFATWLGIPLSLSLFLAIIFCMLNDVVNSLAMVSEKAEHDIMSRAPAIRHKTHLLDWKLLVHAYLVVGNIECFAAFFCFFWYYSSQNIPLSSIFFTYGSYGTNPPINKTSDELTIIQQNGQCIYYVALCVMQMFNLLTTRTRHVSFFQHNPFYGKARNWTILIGIIFSAAVGLILTLVPWFNSVFKTEPVEVKYVCPAIGFGAALFTFDEIRKFFIRRYPKSFLAKMACNYIVGHDRIKISKNCPNLRVRELNSSLILQTPSAP</sequence>
<dbReference type="PROSITE" id="PS00154">
    <property type="entry name" value="ATPASE_E1_E2"/>
    <property type="match status" value="1"/>
</dbReference>
<name>A0A815V0K8_ADIRI</name>
<dbReference type="SFLD" id="SFLDS00003">
    <property type="entry name" value="Haloacid_Dehalogenase"/>
    <property type="match status" value="1"/>
</dbReference>
<keyword evidence="8 9" id="KW-0472">Membrane</keyword>
<dbReference type="SFLD" id="SFLDF00027">
    <property type="entry name" value="p-type_atpase"/>
    <property type="match status" value="1"/>
</dbReference>
<feature type="transmembrane region" description="Helical" evidence="9">
    <location>
        <begin position="1081"/>
        <end position="1105"/>
    </location>
</feature>
<evidence type="ECO:0000256" key="7">
    <source>
        <dbReference type="ARBA" id="ARBA00022989"/>
    </source>
</evidence>
<dbReference type="Gene3D" id="3.40.50.1000">
    <property type="entry name" value="HAD superfamily/HAD-like"/>
    <property type="match status" value="1"/>
</dbReference>
<dbReference type="InterPro" id="IPR050510">
    <property type="entry name" value="Cation_transp_ATPase_P-type"/>
</dbReference>
<evidence type="ECO:0000256" key="5">
    <source>
        <dbReference type="ARBA" id="ARBA00022840"/>
    </source>
</evidence>
<evidence type="ECO:0000313" key="11">
    <source>
        <dbReference type="EMBL" id="CAF1529796.1"/>
    </source>
</evidence>
<dbReference type="PANTHER" id="PTHR43294:SF21">
    <property type="entry name" value="CATION TRANSPORTING ATPASE"/>
    <property type="match status" value="1"/>
</dbReference>
<dbReference type="Pfam" id="PF00689">
    <property type="entry name" value="Cation_ATPase_C"/>
    <property type="match status" value="1"/>
</dbReference>
<dbReference type="InterPro" id="IPR006068">
    <property type="entry name" value="ATPase_P-typ_cation-transptr_C"/>
</dbReference>
<dbReference type="SFLD" id="SFLDG00002">
    <property type="entry name" value="C1.7:_P-type_atpase_like"/>
    <property type="match status" value="1"/>
</dbReference>
<dbReference type="GO" id="GO:0016887">
    <property type="term" value="F:ATP hydrolysis activity"/>
    <property type="evidence" value="ECO:0007669"/>
    <property type="project" value="InterPro"/>
</dbReference>
<comment type="caution">
    <text evidence="11">The sequence shown here is derived from an EMBL/GenBank/DDBJ whole genome shotgun (WGS) entry which is preliminary data.</text>
</comment>
<protein>
    <recommendedName>
        <fullName evidence="10">Cation-transporting P-type ATPase N-terminal domain-containing protein</fullName>
    </recommendedName>
</protein>
<evidence type="ECO:0000256" key="1">
    <source>
        <dbReference type="ARBA" id="ARBA00004651"/>
    </source>
</evidence>
<dbReference type="GO" id="GO:0005524">
    <property type="term" value="F:ATP binding"/>
    <property type="evidence" value="ECO:0007669"/>
    <property type="project" value="UniProtKB-KW"/>
</dbReference>
<feature type="transmembrane region" description="Helical" evidence="9">
    <location>
        <begin position="241"/>
        <end position="263"/>
    </location>
</feature>
<dbReference type="SUPFAM" id="SSF81653">
    <property type="entry name" value="Calcium ATPase, transduction domain A"/>
    <property type="match status" value="1"/>
</dbReference>
<keyword evidence="5" id="KW-0067">ATP-binding</keyword>
<dbReference type="PANTHER" id="PTHR43294">
    <property type="entry name" value="SODIUM/POTASSIUM-TRANSPORTING ATPASE SUBUNIT ALPHA"/>
    <property type="match status" value="1"/>
</dbReference>
<dbReference type="InterPro" id="IPR023214">
    <property type="entry name" value="HAD_sf"/>
</dbReference>
<dbReference type="InterPro" id="IPR044492">
    <property type="entry name" value="P_typ_ATPase_HD_dom"/>
</dbReference>
<dbReference type="Pfam" id="PF00690">
    <property type="entry name" value="Cation_ATPase_N"/>
    <property type="match status" value="1"/>
</dbReference>
<dbReference type="SUPFAM" id="SSF81665">
    <property type="entry name" value="Calcium ATPase, transmembrane domain M"/>
    <property type="match status" value="1"/>
</dbReference>
<dbReference type="Pfam" id="PF00122">
    <property type="entry name" value="E1-E2_ATPase"/>
    <property type="match status" value="1"/>
</dbReference>
<feature type="transmembrane region" description="Helical" evidence="9">
    <location>
        <begin position="1144"/>
        <end position="1160"/>
    </location>
</feature>
<gene>
    <name evidence="11" type="ORF">XAT740_LOCUS41376</name>
</gene>
<dbReference type="GO" id="GO:1990573">
    <property type="term" value="P:potassium ion import across plasma membrane"/>
    <property type="evidence" value="ECO:0007669"/>
    <property type="project" value="TreeGrafter"/>
</dbReference>
<evidence type="ECO:0000256" key="8">
    <source>
        <dbReference type="ARBA" id="ARBA00023136"/>
    </source>
</evidence>
<dbReference type="PRINTS" id="PR00119">
    <property type="entry name" value="CATATPASE"/>
</dbReference>
<keyword evidence="12" id="KW-1185">Reference proteome</keyword>
<dbReference type="InterPro" id="IPR036412">
    <property type="entry name" value="HAD-like_sf"/>
</dbReference>
<dbReference type="SUPFAM" id="SSF81660">
    <property type="entry name" value="Metal cation-transporting ATPase, ATP-binding domain N"/>
    <property type="match status" value="1"/>
</dbReference>
<dbReference type="SUPFAM" id="SSF56784">
    <property type="entry name" value="HAD-like"/>
    <property type="match status" value="1"/>
</dbReference>
<dbReference type="GO" id="GO:1902600">
    <property type="term" value="P:proton transmembrane transport"/>
    <property type="evidence" value="ECO:0007669"/>
    <property type="project" value="TreeGrafter"/>
</dbReference>
<evidence type="ECO:0000256" key="9">
    <source>
        <dbReference type="SAM" id="Phobius"/>
    </source>
</evidence>
<dbReference type="InterPro" id="IPR001757">
    <property type="entry name" value="P_typ_ATPase"/>
</dbReference>
<dbReference type="GO" id="GO:0005886">
    <property type="term" value="C:plasma membrane"/>
    <property type="evidence" value="ECO:0007669"/>
    <property type="project" value="UniProtKB-SubCell"/>
</dbReference>
<accession>A0A815V0K8</accession>
<feature type="transmembrane region" description="Helical" evidence="9">
    <location>
        <begin position="1214"/>
        <end position="1230"/>
    </location>
</feature>
<dbReference type="GO" id="GO:0036376">
    <property type="term" value="P:sodium ion export across plasma membrane"/>
    <property type="evidence" value="ECO:0007669"/>
    <property type="project" value="TreeGrafter"/>
</dbReference>
<dbReference type="Gene3D" id="4.10.6.10">
    <property type="entry name" value="Fusion Protein Of Alpha-na,k-atpase With Glutathione S-transferase, Domain 3"/>
    <property type="match status" value="1"/>
</dbReference>
<dbReference type="GO" id="GO:0030007">
    <property type="term" value="P:intracellular potassium ion homeostasis"/>
    <property type="evidence" value="ECO:0007669"/>
    <property type="project" value="TreeGrafter"/>
</dbReference>
<dbReference type="NCBIfam" id="TIGR01494">
    <property type="entry name" value="ATPase_P-type"/>
    <property type="match status" value="2"/>
</dbReference>
<dbReference type="PRINTS" id="PR00121">
    <property type="entry name" value="NAKATPASE"/>
</dbReference>
<keyword evidence="4" id="KW-0547">Nucleotide-binding</keyword>
<evidence type="ECO:0000256" key="3">
    <source>
        <dbReference type="ARBA" id="ARBA00022692"/>
    </source>
</evidence>
<keyword evidence="3 9" id="KW-0812">Transmembrane</keyword>
<evidence type="ECO:0000256" key="4">
    <source>
        <dbReference type="ARBA" id="ARBA00022741"/>
    </source>
</evidence>
<dbReference type="Pfam" id="PF08282">
    <property type="entry name" value="Hydrolase_3"/>
    <property type="match status" value="1"/>
</dbReference>
<dbReference type="InterPro" id="IPR023298">
    <property type="entry name" value="ATPase_P-typ_TM_dom_sf"/>
</dbReference>
<dbReference type="Pfam" id="PF13246">
    <property type="entry name" value="Cation_ATPase"/>
    <property type="match status" value="1"/>
</dbReference>
<dbReference type="Gene3D" id="3.40.1110.10">
    <property type="entry name" value="Calcium-transporting ATPase, cytoplasmic domain N"/>
    <property type="match status" value="1"/>
</dbReference>
<evidence type="ECO:0000256" key="6">
    <source>
        <dbReference type="ARBA" id="ARBA00022967"/>
    </source>
</evidence>
<feature type="domain" description="Cation-transporting P-type ATPase N-terminal" evidence="10">
    <location>
        <begin position="158"/>
        <end position="232"/>
    </location>
</feature>
<keyword evidence="2" id="KW-1003">Cell membrane</keyword>
<comment type="subcellular location">
    <subcellularLocation>
        <location evidence="1">Cell membrane</location>
        <topology evidence="1">Multi-pass membrane protein</topology>
    </subcellularLocation>
</comment>
<dbReference type="Gene3D" id="2.70.150.10">
    <property type="entry name" value="Calcium-transporting ATPase, cytoplasmic transduction domain A"/>
    <property type="match status" value="1"/>
</dbReference>
<keyword evidence="6" id="KW-1278">Translocase</keyword>
<dbReference type="InterPro" id="IPR008250">
    <property type="entry name" value="ATPase_P-typ_transduc_dom_A_sf"/>
</dbReference>
<dbReference type="InterPro" id="IPR004014">
    <property type="entry name" value="ATPase_P-typ_cation-transptr_N"/>
</dbReference>
<evidence type="ECO:0000256" key="2">
    <source>
        <dbReference type="ARBA" id="ARBA00022475"/>
    </source>
</evidence>
<feature type="transmembrane region" description="Helical" evidence="9">
    <location>
        <begin position="1181"/>
        <end position="1202"/>
    </location>
</feature>
<reference evidence="11" key="1">
    <citation type="submission" date="2021-02" db="EMBL/GenBank/DDBJ databases">
        <authorList>
            <person name="Nowell W R."/>
        </authorList>
    </citation>
    <scope>NUCLEOTIDE SEQUENCE</scope>
</reference>
<evidence type="ECO:0000259" key="10">
    <source>
        <dbReference type="SMART" id="SM00831"/>
    </source>
</evidence>
<dbReference type="InterPro" id="IPR059000">
    <property type="entry name" value="ATPase_P-type_domA"/>
</dbReference>
<evidence type="ECO:0000313" key="12">
    <source>
        <dbReference type="Proteomes" id="UP000663828"/>
    </source>
</evidence>
<dbReference type="Gene3D" id="1.20.1110.10">
    <property type="entry name" value="Calcium-transporting ATPase, transmembrane domain"/>
    <property type="match status" value="2"/>
</dbReference>
<dbReference type="EMBL" id="CAJNOR010004832">
    <property type="protein sequence ID" value="CAF1529796.1"/>
    <property type="molecule type" value="Genomic_DNA"/>
</dbReference>
<feature type="transmembrane region" description="Helical" evidence="9">
    <location>
        <begin position="447"/>
        <end position="469"/>
    </location>
</feature>
<dbReference type="GO" id="GO:0005391">
    <property type="term" value="F:P-type sodium:potassium-exchanging transporter activity"/>
    <property type="evidence" value="ECO:0007669"/>
    <property type="project" value="TreeGrafter"/>
</dbReference>
<dbReference type="InterPro" id="IPR018303">
    <property type="entry name" value="ATPase_P-typ_P_site"/>
</dbReference>
<keyword evidence="7 9" id="KW-1133">Transmembrane helix</keyword>